<dbReference type="OrthoDB" id="258392at2759"/>
<evidence type="ECO:0000256" key="1">
    <source>
        <dbReference type="ARBA" id="ARBA00005375"/>
    </source>
</evidence>
<dbReference type="InterPro" id="IPR050645">
    <property type="entry name" value="Histidine_acid_phosphatase"/>
</dbReference>
<dbReference type="EMBL" id="KQ241620">
    <property type="protein sequence ID" value="KNC87167.1"/>
    <property type="molecule type" value="Genomic_DNA"/>
</dbReference>
<feature type="transmembrane region" description="Helical" evidence="4">
    <location>
        <begin position="411"/>
        <end position="434"/>
    </location>
</feature>
<dbReference type="SUPFAM" id="SSF53254">
    <property type="entry name" value="Phosphoglycerate mutase-like"/>
    <property type="match status" value="1"/>
</dbReference>
<feature type="compositionally biased region" description="Polar residues" evidence="3">
    <location>
        <begin position="450"/>
        <end position="483"/>
    </location>
</feature>
<keyword evidence="6" id="KW-1185">Reference proteome</keyword>
<gene>
    <name evidence="5" type="ORF">SARC_00695</name>
</gene>
<keyword evidence="4" id="KW-0812">Transmembrane</keyword>
<evidence type="ECO:0000313" key="6">
    <source>
        <dbReference type="Proteomes" id="UP000054560"/>
    </source>
</evidence>
<evidence type="ECO:0000256" key="3">
    <source>
        <dbReference type="SAM" id="MobiDB-lite"/>
    </source>
</evidence>
<protein>
    <submittedName>
        <fullName evidence="5">Uncharacterized protein</fullName>
    </submittedName>
</protein>
<evidence type="ECO:0000256" key="4">
    <source>
        <dbReference type="SAM" id="Phobius"/>
    </source>
</evidence>
<proteinExistence type="inferred from homology"/>
<dbReference type="RefSeq" id="XP_014161069.1">
    <property type="nucleotide sequence ID" value="XM_014305594.1"/>
</dbReference>
<dbReference type="Gene3D" id="3.40.50.1240">
    <property type="entry name" value="Phosphoglycerate mutase-like"/>
    <property type="match status" value="1"/>
</dbReference>
<dbReference type="GO" id="GO:0016791">
    <property type="term" value="F:phosphatase activity"/>
    <property type="evidence" value="ECO:0007669"/>
    <property type="project" value="TreeGrafter"/>
</dbReference>
<comment type="similarity">
    <text evidence="1">Belongs to the histidine acid phosphatase family.</text>
</comment>
<keyword evidence="2" id="KW-0378">Hydrolase</keyword>
<dbReference type="GeneID" id="25901199"/>
<dbReference type="PANTHER" id="PTHR11567:SF110">
    <property type="entry name" value="2-PHOSPHOXYLOSE PHOSPHATASE 1"/>
    <property type="match status" value="1"/>
</dbReference>
<evidence type="ECO:0000313" key="5">
    <source>
        <dbReference type="EMBL" id="KNC87167.1"/>
    </source>
</evidence>
<keyword evidence="4" id="KW-0472">Membrane</keyword>
<dbReference type="AlphaFoldDB" id="A0A0L0GDS8"/>
<dbReference type="PANTHER" id="PTHR11567">
    <property type="entry name" value="ACID PHOSPHATASE-RELATED"/>
    <property type="match status" value="1"/>
</dbReference>
<organism evidence="5 6">
    <name type="scientific">Sphaeroforma arctica JP610</name>
    <dbReference type="NCBI Taxonomy" id="667725"/>
    <lineage>
        <taxon>Eukaryota</taxon>
        <taxon>Ichthyosporea</taxon>
        <taxon>Ichthyophonida</taxon>
        <taxon>Sphaeroforma</taxon>
    </lineage>
</organism>
<dbReference type="Pfam" id="PF00328">
    <property type="entry name" value="His_Phos_2"/>
    <property type="match status" value="1"/>
</dbReference>
<keyword evidence="4" id="KW-1133">Transmembrane helix</keyword>
<dbReference type="Proteomes" id="UP000054560">
    <property type="component" value="Unassembled WGS sequence"/>
</dbReference>
<feature type="region of interest" description="Disordered" evidence="3">
    <location>
        <begin position="448"/>
        <end position="483"/>
    </location>
</feature>
<feature type="region of interest" description="Disordered" evidence="3">
    <location>
        <begin position="503"/>
        <end position="577"/>
    </location>
</feature>
<dbReference type="InterPro" id="IPR000560">
    <property type="entry name" value="His_Pase_clade-2"/>
</dbReference>
<reference evidence="5 6" key="1">
    <citation type="submission" date="2011-02" db="EMBL/GenBank/DDBJ databases">
        <title>The Genome Sequence of Sphaeroforma arctica JP610.</title>
        <authorList>
            <consortium name="The Broad Institute Genome Sequencing Platform"/>
            <person name="Russ C."/>
            <person name="Cuomo C."/>
            <person name="Young S.K."/>
            <person name="Zeng Q."/>
            <person name="Gargeya S."/>
            <person name="Alvarado L."/>
            <person name="Berlin A."/>
            <person name="Chapman S.B."/>
            <person name="Chen Z."/>
            <person name="Freedman E."/>
            <person name="Gellesch M."/>
            <person name="Goldberg J."/>
            <person name="Griggs A."/>
            <person name="Gujja S."/>
            <person name="Heilman E."/>
            <person name="Heiman D."/>
            <person name="Howarth C."/>
            <person name="Mehta T."/>
            <person name="Neiman D."/>
            <person name="Pearson M."/>
            <person name="Roberts A."/>
            <person name="Saif S."/>
            <person name="Shea T."/>
            <person name="Shenoy N."/>
            <person name="Sisk P."/>
            <person name="Stolte C."/>
            <person name="Sykes S."/>
            <person name="White J."/>
            <person name="Yandava C."/>
            <person name="Burger G."/>
            <person name="Gray M.W."/>
            <person name="Holland P.W.H."/>
            <person name="King N."/>
            <person name="Lang F.B.F."/>
            <person name="Roger A.J."/>
            <person name="Ruiz-Trillo I."/>
            <person name="Haas B."/>
            <person name="Nusbaum C."/>
            <person name="Birren B."/>
        </authorList>
    </citation>
    <scope>NUCLEOTIDE SEQUENCE [LARGE SCALE GENOMIC DNA]</scope>
    <source>
        <strain evidence="5 6">JP610</strain>
    </source>
</reference>
<sequence>MFSAVQSLNINICYLQTSEGRAELLEAGQYARTAYLSDDASTPIVGVTNETLDPGTGAISVRSSDTDRTLESAHYFLDGLLNGATFVPIHATSVDTDMILRGHFSCPKYQQKLDEFYVSDEFTSKEESTEALRQAAQAMAVEVSDDAEQVLATLQDVYNVYDILHSSNISTTNPTYIDIEQLAFWLEYERYSSDEAITASSGRIMYEIWQQFDDVVKYAGGKPQPVDEYIKVQYYSAHYSVIIPLLDYLHAETKTLTTIPSPGTVLAFELYRNLDDSGFNVRVVLRSPEGTATPTATATFENSTVGPNAVVLPIDICGTGNQEFCNWTEFKDIVTMGALANDTSWCDYCTAEVDGQTELSPRCTMVGSDVTSQMDMSGTLTVASTESTADAFPTPLDDTAGSYYTNGSSTMALIIGIVGLILLLGALIALFLCIRRRRNSNRYRHDHVYQENSHPEMSSTSHKPGSVDSQTKTSARMTGSSRLVENSDGGLAVASATEHANPLYVSGNMPSDDAFSGYTPPPGPDDSSTANANEHILSRADSNAPMVSYQETPAQLEAPITETGQEGLHHSNPFRLD</sequence>
<accession>A0A0L0GDS8</accession>
<dbReference type="STRING" id="667725.A0A0L0GDS8"/>
<name>A0A0L0GDS8_9EUKA</name>
<evidence type="ECO:0000256" key="2">
    <source>
        <dbReference type="ARBA" id="ARBA00022801"/>
    </source>
</evidence>
<dbReference type="InterPro" id="IPR029033">
    <property type="entry name" value="His_PPase_superfam"/>
</dbReference>